<sequence>MDPAQDNPPGNDDVAQNTAGGSDSSNQATPLDQTPSTPTIDNLVTTPEVSAQPTDAPAEIPTTQTPVQTTVPSVTEEPQSVIQAPPGAPTEKKSKKGLILLTVFLLIVFLLVAGLGSFAYAVAYEKIKLDKYPEWQKKISYFVIGLPFMPKTPKFLLAKSALAHQGVTKQSFDVSVAIDSNDLASSLGLSQIDLQAKGVLDYSDPKNLIITTEVSITKDFNLELRKKDKTLYFKINKLPTYLFAFLGLNSDQLTPVLDKWVSYNTSPLDTEARKQIQEDKEVDPLSEEFLDENFSKFFDEEVLSKMKLTETEENGIKLYKISVMADPELIDHVGKILEQEATKQRGAQLNRTLDTEAQKLSEIIKKLEWEIYMDKKDYYTRKIIISADAEFDNVNYTSLYLNPSTPSSQRQKMSIAFAAKSDNFGKEVAVDLPTSSMTFEEFTNVLSEIMNQVFSGALSTPPASN</sequence>
<proteinExistence type="predicted"/>
<evidence type="ECO:0000313" key="3">
    <source>
        <dbReference type="EMBL" id="OGM34417.1"/>
    </source>
</evidence>
<feature type="transmembrane region" description="Helical" evidence="2">
    <location>
        <begin position="98"/>
        <end position="123"/>
    </location>
</feature>
<reference evidence="3 4" key="1">
    <citation type="journal article" date="2016" name="Nat. Commun.">
        <title>Thousands of microbial genomes shed light on interconnected biogeochemical processes in an aquifer system.</title>
        <authorList>
            <person name="Anantharaman K."/>
            <person name="Brown C.T."/>
            <person name="Hug L.A."/>
            <person name="Sharon I."/>
            <person name="Castelle C.J."/>
            <person name="Probst A.J."/>
            <person name="Thomas B.C."/>
            <person name="Singh A."/>
            <person name="Wilkins M.J."/>
            <person name="Karaoz U."/>
            <person name="Brodie E.L."/>
            <person name="Williams K.H."/>
            <person name="Hubbard S.S."/>
            <person name="Banfield J.F."/>
        </authorList>
    </citation>
    <scope>NUCLEOTIDE SEQUENCE [LARGE SCALE GENOMIC DNA]</scope>
</reference>
<evidence type="ECO:0000313" key="4">
    <source>
        <dbReference type="Proteomes" id="UP000177169"/>
    </source>
</evidence>
<keyword evidence="2" id="KW-0472">Membrane</keyword>
<keyword evidence="2" id="KW-0812">Transmembrane</keyword>
<accession>A0A1F7Z4F4</accession>
<name>A0A1F7Z4F4_9BACT</name>
<feature type="compositionally biased region" description="Low complexity" evidence="1">
    <location>
        <begin position="61"/>
        <end position="75"/>
    </location>
</feature>
<dbReference type="AlphaFoldDB" id="A0A1F7Z4F4"/>
<organism evidence="3 4">
    <name type="scientific">Candidatus Woesebacteria bacterium RIFCSPHIGHO2_02_FULL_39_13</name>
    <dbReference type="NCBI Taxonomy" id="1802505"/>
    <lineage>
        <taxon>Bacteria</taxon>
        <taxon>Candidatus Woeseibacteriota</taxon>
    </lineage>
</organism>
<feature type="region of interest" description="Disordered" evidence="1">
    <location>
        <begin position="1"/>
        <end position="92"/>
    </location>
</feature>
<evidence type="ECO:0000256" key="1">
    <source>
        <dbReference type="SAM" id="MobiDB-lite"/>
    </source>
</evidence>
<feature type="compositionally biased region" description="Polar residues" evidence="1">
    <location>
        <begin position="14"/>
        <end position="53"/>
    </location>
</feature>
<evidence type="ECO:0000256" key="2">
    <source>
        <dbReference type="SAM" id="Phobius"/>
    </source>
</evidence>
<keyword evidence="2" id="KW-1133">Transmembrane helix</keyword>
<dbReference type="STRING" id="1802505.A3D01_05595"/>
<dbReference type="EMBL" id="MGGR01000006">
    <property type="protein sequence ID" value="OGM34417.1"/>
    <property type="molecule type" value="Genomic_DNA"/>
</dbReference>
<comment type="caution">
    <text evidence="3">The sequence shown here is derived from an EMBL/GenBank/DDBJ whole genome shotgun (WGS) entry which is preliminary data.</text>
</comment>
<dbReference type="Proteomes" id="UP000177169">
    <property type="component" value="Unassembled WGS sequence"/>
</dbReference>
<gene>
    <name evidence="3" type="ORF">A3D01_05595</name>
</gene>
<protein>
    <submittedName>
        <fullName evidence="3">Uncharacterized protein</fullName>
    </submittedName>
</protein>